<keyword evidence="2" id="KW-0732">Signal</keyword>
<feature type="chain" id="PRO_5039263365" evidence="2">
    <location>
        <begin position="21"/>
        <end position="230"/>
    </location>
</feature>
<dbReference type="EMBL" id="JACBZP010000001">
    <property type="protein sequence ID" value="NYI69151.1"/>
    <property type="molecule type" value="Genomic_DNA"/>
</dbReference>
<protein>
    <submittedName>
        <fullName evidence="3">Uncharacterized protein</fullName>
    </submittedName>
</protein>
<keyword evidence="4" id="KW-1185">Reference proteome</keyword>
<feature type="compositionally biased region" description="Pro residues" evidence="1">
    <location>
        <begin position="88"/>
        <end position="97"/>
    </location>
</feature>
<feature type="compositionally biased region" description="Low complexity" evidence="1">
    <location>
        <begin position="26"/>
        <end position="41"/>
    </location>
</feature>
<name>A0A7Z0D5K7_9MICO</name>
<comment type="caution">
    <text evidence="3">The sequence shown here is derived from an EMBL/GenBank/DDBJ whole genome shotgun (WGS) entry which is preliminary data.</text>
</comment>
<proteinExistence type="predicted"/>
<gene>
    <name evidence="3" type="ORF">BJY26_003457</name>
</gene>
<sequence>MLTVPAVALALLVAASGCSAQQGPGPSAATAPSSESTRPSTDSPAAAGSATNSTRDSHDRQSVRTPSSQSSMKSSQGKASSSSSGRESPPPGLPPAHPKSQKSVLKKLPGSTEAGKCVAVGPNSDVTSGTVAMGNFQRAKKLYKSQFASSQQPTVNFYVIPSSRAMPGLEIKLTRIGAKGSAHTVHSRAVQKANVWKYYSVHMAVPSPGKWRLMVKSGSDKGCFEVSFLK</sequence>
<evidence type="ECO:0000313" key="4">
    <source>
        <dbReference type="Proteomes" id="UP000539111"/>
    </source>
</evidence>
<feature type="region of interest" description="Disordered" evidence="1">
    <location>
        <begin position="18"/>
        <end position="105"/>
    </location>
</feature>
<evidence type="ECO:0000313" key="3">
    <source>
        <dbReference type="EMBL" id="NYI69151.1"/>
    </source>
</evidence>
<feature type="compositionally biased region" description="Low complexity" evidence="1">
    <location>
        <begin position="66"/>
        <end position="87"/>
    </location>
</feature>
<evidence type="ECO:0000256" key="1">
    <source>
        <dbReference type="SAM" id="MobiDB-lite"/>
    </source>
</evidence>
<feature type="signal peptide" evidence="2">
    <location>
        <begin position="1"/>
        <end position="20"/>
    </location>
</feature>
<evidence type="ECO:0000256" key="2">
    <source>
        <dbReference type="SAM" id="SignalP"/>
    </source>
</evidence>
<reference evidence="3 4" key="1">
    <citation type="submission" date="2020-07" db="EMBL/GenBank/DDBJ databases">
        <title>Sequencing the genomes of 1000 actinobacteria strains.</title>
        <authorList>
            <person name="Klenk H.-P."/>
        </authorList>
    </citation>
    <scope>NUCLEOTIDE SEQUENCE [LARGE SCALE GENOMIC DNA]</scope>
    <source>
        <strain evidence="3 4">DSM 26341</strain>
    </source>
</reference>
<accession>A0A7Z0D5K7</accession>
<dbReference type="Proteomes" id="UP000539111">
    <property type="component" value="Unassembled WGS sequence"/>
</dbReference>
<organism evidence="3 4">
    <name type="scientific">Spelaeicoccus albus</name>
    <dbReference type="NCBI Taxonomy" id="1280376"/>
    <lineage>
        <taxon>Bacteria</taxon>
        <taxon>Bacillati</taxon>
        <taxon>Actinomycetota</taxon>
        <taxon>Actinomycetes</taxon>
        <taxon>Micrococcales</taxon>
        <taxon>Brevibacteriaceae</taxon>
        <taxon>Spelaeicoccus</taxon>
    </lineage>
</organism>
<dbReference type="AlphaFoldDB" id="A0A7Z0D5K7"/>